<feature type="chain" id="PRO_5045650550" evidence="6">
    <location>
        <begin position="21"/>
        <end position="543"/>
    </location>
</feature>
<dbReference type="Pfam" id="PF12831">
    <property type="entry name" value="FAD_oxidored"/>
    <property type="match status" value="1"/>
</dbReference>
<evidence type="ECO:0000313" key="8">
    <source>
        <dbReference type="Proteomes" id="UP001549749"/>
    </source>
</evidence>
<dbReference type="EMBL" id="JBEXAC010000004">
    <property type="protein sequence ID" value="MET7001513.1"/>
    <property type="molecule type" value="Genomic_DNA"/>
</dbReference>
<evidence type="ECO:0000313" key="7">
    <source>
        <dbReference type="EMBL" id="MET7001513.1"/>
    </source>
</evidence>
<evidence type="ECO:0000256" key="2">
    <source>
        <dbReference type="ARBA" id="ARBA00022723"/>
    </source>
</evidence>
<evidence type="ECO:0000256" key="4">
    <source>
        <dbReference type="ARBA" id="ARBA00023004"/>
    </source>
</evidence>
<dbReference type="PANTHER" id="PTHR43498:SF1">
    <property type="entry name" value="COB--COM HETERODISULFIDE REDUCTASE IRON-SULFUR SUBUNIT A"/>
    <property type="match status" value="1"/>
</dbReference>
<dbReference type="RefSeq" id="WP_354664085.1">
    <property type="nucleotide sequence ID" value="NZ_JBEXAC010000004.1"/>
</dbReference>
<keyword evidence="2" id="KW-0479">Metal-binding</keyword>
<comment type="caution">
    <text evidence="7">The sequence shown here is derived from an EMBL/GenBank/DDBJ whole genome shotgun (WGS) entry which is preliminary data.</text>
</comment>
<organism evidence="7 8">
    <name type="scientific">Chitinophaga defluvii</name>
    <dbReference type="NCBI Taxonomy" id="3163343"/>
    <lineage>
        <taxon>Bacteria</taxon>
        <taxon>Pseudomonadati</taxon>
        <taxon>Bacteroidota</taxon>
        <taxon>Chitinophagia</taxon>
        <taxon>Chitinophagales</taxon>
        <taxon>Chitinophagaceae</taxon>
        <taxon>Chitinophaga</taxon>
    </lineage>
</organism>
<keyword evidence="4" id="KW-0408">Iron</keyword>
<dbReference type="InterPro" id="IPR036188">
    <property type="entry name" value="FAD/NAD-bd_sf"/>
</dbReference>
<evidence type="ECO:0000256" key="5">
    <source>
        <dbReference type="ARBA" id="ARBA00023014"/>
    </source>
</evidence>
<protein>
    <submittedName>
        <fullName evidence="7">FAD-dependent oxidoreductase</fullName>
    </submittedName>
</protein>
<keyword evidence="5" id="KW-0411">Iron-sulfur</keyword>
<proteinExistence type="predicted"/>
<evidence type="ECO:0000256" key="6">
    <source>
        <dbReference type="SAM" id="SignalP"/>
    </source>
</evidence>
<dbReference type="InterPro" id="IPR039650">
    <property type="entry name" value="HdrA-like"/>
</dbReference>
<sequence>MKLRYLFAAGLCLLSVITLAQSSYDVVVYGGSPGGFTAAIQAAKMGKTVALIEPSAHIGGILVNGLGVTDIDSQPAFQNSVAVGGLALEFYRRIASVYGRREAFEVALQRRIKNHDLWPHEPHVGEKVILDWLAAYKIALLINSRLVESPQAVTKKGTRITRIKLEDGKTISGKMFIDATYEGDLLAAAGVATVIGREANAQYGETLNGIRGVTTHAQFQVKVDPYVIPGDPESGLIPAIQKGEIGTPGAADKHLQAYCFRACLSRDPDNRIPFKQPADYDRKNYEIYVRYLKAGGHLLRPWASVPNGKSDLGAWHDLSHNLYGMNVDYPGGNYATRKRVYNEHRSFTEGLFYFLANDTAVAKLAPELQQEWAAWGLAKDEFTDNEGWPHMFYIRDARRMVSDYVITEHHILKPNPTPVEDPVGVAFWPPDVHSVRRIVKDGYAYNEGFIFEPAGSWRPLPVSYRALVPRKTECTNLLTPTCPSSSHIAYGAIRLEWTFMVLGQSTATAAVLAIDGKKDVQQVDYSILSKRLLKDAQVLALPE</sequence>
<dbReference type="Proteomes" id="UP001549749">
    <property type="component" value="Unassembled WGS sequence"/>
</dbReference>
<evidence type="ECO:0000256" key="3">
    <source>
        <dbReference type="ARBA" id="ARBA00023002"/>
    </source>
</evidence>
<dbReference type="PANTHER" id="PTHR43498">
    <property type="entry name" value="FERREDOXIN:COB-COM HETERODISULFIDE REDUCTASE SUBUNIT A"/>
    <property type="match status" value="1"/>
</dbReference>
<accession>A0ABV2TES0</accession>
<reference evidence="7 8" key="1">
    <citation type="submission" date="2024-06" db="EMBL/GenBank/DDBJ databases">
        <title>Chitinophaga defluvii sp. nov., isolated from municipal sewage.</title>
        <authorList>
            <person name="Zhang L."/>
        </authorList>
    </citation>
    <scope>NUCLEOTIDE SEQUENCE [LARGE SCALE GENOMIC DNA]</scope>
    <source>
        <strain evidence="7 8">H8</strain>
    </source>
</reference>
<keyword evidence="1" id="KW-0004">4Fe-4S</keyword>
<dbReference type="PRINTS" id="PR00368">
    <property type="entry name" value="FADPNR"/>
</dbReference>
<keyword evidence="3" id="KW-0560">Oxidoreductase</keyword>
<dbReference type="Gene3D" id="3.50.50.60">
    <property type="entry name" value="FAD/NAD(P)-binding domain"/>
    <property type="match status" value="1"/>
</dbReference>
<feature type="signal peptide" evidence="6">
    <location>
        <begin position="1"/>
        <end position="20"/>
    </location>
</feature>
<gene>
    <name evidence="7" type="ORF">ABR189_29295</name>
</gene>
<name>A0ABV2TES0_9BACT</name>
<evidence type="ECO:0000256" key="1">
    <source>
        <dbReference type="ARBA" id="ARBA00022485"/>
    </source>
</evidence>
<dbReference type="SUPFAM" id="SSF51905">
    <property type="entry name" value="FAD/NAD(P)-binding domain"/>
    <property type="match status" value="1"/>
</dbReference>
<keyword evidence="8" id="KW-1185">Reference proteome</keyword>
<keyword evidence="6" id="KW-0732">Signal</keyword>